<organism evidence="1 2">
    <name type="scientific">Providencia alcalifaciens</name>
    <dbReference type="NCBI Taxonomy" id="126385"/>
    <lineage>
        <taxon>Bacteria</taxon>
        <taxon>Pseudomonadati</taxon>
        <taxon>Pseudomonadota</taxon>
        <taxon>Gammaproteobacteria</taxon>
        <taxon>Enterobacterales</taxon>
        <taxon>Morganellaceae</taxon>
        <taxon>Providencia</taxon>
    </lineage>
</organism>
<dbReference type="AlphaFoldDB" id="A0AAW9V655"/>
<reference evidence="1 2" key="1">
    <citation type="submission" date="2019-10" db="EMBL/GenBank/DDBJ databases">
        <title>Comparative genomic analysis of Providencia.</title>
        <authorList>
            <person name="Yuan C."/>
            <person name="Wei Y."/>
            <person name="Yin Z."/>
        </authorList>
    </citation>
    <scope>NUCLEOTIDE SEQUENCE [LARGE SCALE GENOMIC DNA]</scope>
    <source>
        <strain evidence="2">wls1934</strain>
    </source>
</reference>
<dbReference type="Proteomes" id="UP000449944">
    <property type="component" value="Unassembled WGS sequence"/>
</dbReference>
<accession>A0AAW9V655</accession>
<dbReference type="EMBL" id="WLUB01000005">
    <property type="protein sequence ID" value="MTC33251.1"/>
    <property type="molecule type" value="Genomic_DNA"/>
</dbReference>
<dbReference type="NCBIfam" id="NF007971">
    <property type="entry name" value="PRK10695.1"/>
    <property type="match status" value="1"/>
</dbReference>
<name>A0AAW9V655_9GAMM</name>
<evidence type="ECO:0000313" key="1">
    <source>
        <dbReference type="EMBL" id="MTC33251.1"/>
    </source>
</evidence>
<evidence type="ECO:0000313" key="2">
    <source>
        <dbReference type="Proteomes" id="UP000449944"/>
    </source>
</evidence>
<gene>
    <name evidence="1" type="ORF">GKR67_01205</name>
</gene>
<comment type="caution">
    <text evidence="1">The sequence shown here is derived from an EMBL/GenBank/DDBJ whole genome shotgun (WGS) entry which is preliminary data.</text>
</comment>
<dbReference type="Pfam" id="PF11739">
    <property type="entry name" value="YdbH-like"/>
    <property type="match status" value="1"/>
</dbReference>
<dbReference type="InterPro" id="IPR021730">
    <property type="entry name" value="YdbH"/>
</dbReference>
<proteinExistence type="predicted"/>
<protein>
    <submittedName>
        <fullName evidence="1">YdbH family protein</fullName>
    </submittedName>
</protein>
<dbReference type="RefSeq" id="WP_036963585.1">
    <property type="nucleotide sequence ID" value="NZ_CP116943.1"/>
</dbReference>
<sequence length="880" mass="99387">MKRAIKILLLFLGAMVVLLMILWSTLTRWAPVVANHFLPSPVTLSLSAPHIVDRQIRFSHAELTATDCSLVTLTNIYISIFPIRIKADGLDINAECLNQVKTSEEPSSPPVNMTDILDAIPQFSLVIDKINLRSWEQYQGSLWLRSTPDFPLMLDYQSENLRVSSLVNQQNQLIINQFSATLPQSPLMLEQLQAPDVLKQKEEPQHIELTAQLTLPLTSDQLPEAGDIDAQFKLLELNKLLQTKLHWQQDQGLLTVMDVEQQQELFHLPWHVSSSQVIVTDGQWRWNDADIPLHGGIAFQIDNWNQTWSEFVVSGRLNMLTDAKKGKANLVLTVEPSRINLLDGDINFRLNGQVKYDDMVLDINLPAKIAGQLVSPTVAFMPGSLMRAYGRLSPTILLREIRFPLAGTRLNADGITGRLQAILKVKEQYWGDFDIHLDGSANKFNIDQGKWFWNYWGNAQLPALSAHWDVKGNGSWQDTQLTLNSLNTGFDQIKYGLLSMSAPRLKLTSPLVWQRDPTKANFYGGLQLTSNRMLFGSESYLPKITANAELKGTSPASFQLKGDLSTRQVGPIVIFGRWDGERLRGEARWPEQSVKAFQTLIPKDLGIELREGKLFSQAAFSMTPENGFIAGGHWRVQNTSLWMKDGELNGLDFVLPWKLHNSTWTLGEKSPVELRIKHISNLFEFTNVKADLSGTYPPTETNPIQLSNVGFNMLGGEISLDILRWPQNKPATISVHEVELSELFTKLKVSQFAVSGRVNGELPFYLDNPEWIIKAGWMENSGPLTLRLDTNFVESIAADNISAGSAIGWLQYLEIQRSRTDVNVTNLGLLTMSTILEGYNTKEAKKREVHLNYQHEENIFQLWRSLRFGSGLEEWLEKNL</sequence>